<dbReference type="AlphaFoldDB" id="C4ZGT4"/>
<dbReference type="Pfam" id="PF00534">
    <property type="entry name" value="Glycos_transf_1"/>
    <property type="match status" value="1"/>
</dbReference>
<dbReference type="KEGG" id="ere:EUBREC_2625"/>
<dbReference type="InterPro" id="IPR001296">
    <property type="entry name" value="Glyco_trans_1"/>
</dbReference>
<protein>
    <submittedName>
        <fullName evidence="2">Glycosyltransferase Family 4 candidate a-glycosyltransferase</fullName>
    </submittedName>
</protein>
<dbReference type="GO" id="GO:0016757">
    <property type="term" value="F:glycosyltransferase activity"/>
    <property type="evidence" value="ECO:0007669"/>
    <property type="project" value="InterPro"/>
</dbReference>
<dbReference type="STRING" id="515619.EUBREC_2625"/>
<dbReference type="Proteomes" id="UP000001477">
    <property type="component" value="Chromosome"/>
</dbReference>
<reference evidence="2 3" key="1">
    <citation type="journal article" date="2009" name="Proc. Natl. Acad. Sci. U.S.A.">
        <title>Characterizing a model human gut microbiota composed of members of its two dominant bacterial phyla.</title>
        <authorList>
            <person name="Mahowald M.A."/>
            <person name="Rey F.E."/>
            <person name="Seedorf H."/>
            <person name="Turnbaugh P.J."/>
            <person name="Fulton R.S."/>
            <person name="Wollam A."/>
            <person name="Shah N."/>
            <person name="Wang C."/>
            <person name="Magrini V."/>
            <person name="Wilson R.K."/>
            <person name="Cantarel B.L."/>
            <person name="Coutinho P.M."/>
            <person name="Henrissat B."/>
            <person name="Crock L.W."/>
            <person name="Russell A."/>
            <person name="Verberkmoes N.C."/>
            <person name="Hettich R.L."/>
            <person name="Gordon J.I."/>
        </authorList>
    </citation>
    <scope>NUCLEOTIDE SEQUENCE [LARGE SCALE GENOMIC DNA]</scope>
    <source>
        <strain evidence="3">ATCC 33656 / DSM 3377 / JCM 17463 / KCTC 5835 / LMG 30912 / VPI 0990</strain>
    </source>
</reference>
<dbReference type="CDD" id="cd03812">
    <property type="entry name" value="GT4_CapH-like"/>
    <property type="match status" value="1"/>
</dbReference>
<sequence length="380" mass="44433">MQRKVIMYRVLVFGMTENPGGVESFLMNYYRNIDKSKIQFDFLCNSHAPVAYEDELIGMGARTYHITARSTDYRKYKAELEDLFRTKSKEWDAIWVNVSSLANIDYLKMAKKYGIRKRIIHSHNSRNMDSKLRGFLHKINRLVIKKYATDFWACAPDAAQWFYTNKLMEQVIIIHNAIDVEKFAYDEEKRKKYRKQIGCTDEYLIGNIGRFHFQKNQMFLLDVFAEILKIDSKCALVLIGQGEDEEKLKKKAVDLNISEKVYFVGIQKDIPGWLSAMDLFLFPSVFEGLSVVALEAQANGVTVLASKGVITEELRMNDNFMFFSLDKSPYDWGVEALAMKQYVRPGNEYIKQNFKLKGYDIQNEVKKIEDRWLKDEKTIY</sequence>
<evidence type="ECO:0000313" key="3">
    <source>
        <dbReference type="Proteomes" id="UP000001477"/>
    </source>
</evidence>
<dbReference type="CAZy" id="GT4">
    <property type="family name" value="Glycosyltransferase Family 4"/>
</dbReference>
<dbReference type="HOGENOM" id="CLU_009583_33_1_9"/>
<dbReference type="Gene3D" id="3.40.50.2000">
    <property type="entry name" value="Glycogen Phosphorylase B"/>
    <property type="match status" value="2"/>
</dbReference>
<keyword evidence="2" id="KW-0808">Transferase</keyword>
<dbReference type="PANTHER" id="PTHR12526:SF630">
    <property type="entry name" value="GLYCOSYLTRANSFERASE"/>
    <property type="match status" value="1"/>
</dbReference>
<evidence type="ECO:0000313" key="2">
    <source>
        <dbReference type="EMBL" id="ACR76356.1"/>
    </source>
</evidence>
<dbReference type="EMBL" id="CP001107">
    <property type="protein sequence ID" value="ACR76356.1"/>
    <property type="molecule type" value="Genomic_DNA"/>
</dbReference>
<feature type="domain" description="Glycosyl transferase family 1" evidence="1">
    <location>
        <begin position="190"/>
        <end position="308"/>
    </location>
</feature>
<dbReference type="SUPFAM" id="SSF53756">
    <property type="entry name" value="UDP-Glycosyltransferase/glycogen phosphorylase"/>
    <property type="match status" value="1"/>
</dbReference>
<organism evidence="2 3">
    <name type="scientific">Agathobacter rectalis (strain ATCC 33656 / DSM 3377 / JCM 17463 / KCTC 5835 / VPI 0990)</name>
    <name type="common">Eubacterium rectale</name>
    <dbReference type="NCBI Taxonomy" id="515619"/>
    <lineage>
        <taxon>Bacteria</taxon>
        <taxon>Bacillati</taxon>
        <taxon>Bacillota</taxon>
        <taxon>Clostridia</taxon>
        <taxon>Lachnospirales</taxon>
        <taxon>Lachnospiraceae</taxon>
        <taxon>Agathobacter</taxon>
    </lineage>
</organism>
<accession>C4ZGT4</accession>
<proteinExistence type="predicted"/>
<gene>
    <name evidence="2" type="ordered locus">EUBREC_2625</name>
</gene>
<name>C4ZGT4_AGARV</name>
<dbReference type="PANTHER" id="PTHR12526">
    <property type="entry name" value="GLYCOSYLTRANSFERASE"/>
    <property type="match status" value="1"/>
</dbReference>
<evidence type="ECO:0000259" key="1">
    <source>
        <dbReference type="Pfam" id="PF00534"/>
    </source>
</evidence>
<dbReference type="PaxDb" id="515619-EUBREC_2625"/>